<dbReference type="EMBL" id="KB445555">
    <property type="protein sequence ID" value="EMC96645.1"/>
    <property type="molecule type" value="Genomic_DNA"/>
</dbReference>
<dbReference type="OrthoDB" id="5413703at2759"/>
<dbReference type="AlphaFoldDB" id="M2NCM0"/>
<dbReference type="STRING" id="717646.M2NCM0"/>
<evidence type="ECO:0000256" key="1">
    <source>
        <dbReference type="SAM" id="MobiDB-lite"/>
    </source>
</evidence>
<reference evidence="3 4" key="1">
    <citation type="journal article" date="2012" name="PLoS Pathog.">
        <title>Diverse lifestyles and strategies of plant pathogenesis encoded in the genomes of eighteen Dothideomycetes fungi.</title>
        <authorList>
            <person name="Ohm R.A."/>
            <person name="Feau N."/>
            <person name="Henrissat B."/>
            <person name="Schoch C.L."/>
            <person name="Horwitz B.A."/>
            <person name="Barry K.W."/>
            <person name="Condon B.J."/>
            <person name="Copeland A.C."/>
            <person name="Dhillon B."/>
            <person name="Glaser F."/>
            <person name="Hesse C.N."/>
            <person name="Kosti I."/>
            <person name="LaButti K."/>
            <person name="Lindquist E.A."/>
            <person name="Lucas S."/>
            <person name="Salamov A.A."/>
            <person name="Bradshaw R.E."/>
            <person name="Ciuffetti L."/>
            <person name="Hamelin R.C."/>
            <person name="Kema G.H.J."/>
            <person name="Lawrence C."/>
            <person name="Scott J.A."/>
            <person name="Spatafora J.W."/>
            <person name="Turgeon B.G."/>
            <person name="de Wit P.J.G.M."/>
            <person name="Zhong S."/>
            <person name="Goodwin S.B."/>
            <person name="Grigoriev I.V."/>
        </authorList>
    </citation>
    <scope>NUCLEOTIDE SEQUENCE [LARGE SCALE GENOMIC DNA]</scope>
    <source>
        <strain evidence="3 4">UAMH 10762</strain>
    </source>
</reference>
<dbReference type="eggNOG" id="ENOG502S6DG">
    <property type="taxonomic scope" value="Eukaryota"/>
</dbReference>
<keyword evidence="4" id="KW-1185">Reference proteome</keyword>
<feature type="domain" description="DUF7514" evidence="2">
    <location>
        <begin position="278"/>
        <end position="436"/>
    </location>
</feature>
<dbReference type="PANTHER" id="PTHR39611">
    <property type="entry name" value="HYDROXYPROLINE-RICH GLYCOPROTEIN DZ-HRGP-RELATED"/>
    <property type="match status" value="1"/>
</dbReference>
<feature type="compositionally biased region" description="Basic and acidic residues" evidence="1">
    <location>
        <begin position="641"/>
        <end position="655"/>
    </location>
</feature>
<feature type="compositionally biased region" description="Gly residues" evidence="1">
    <location>
        <begin position="731"/>
        <end position="745"/>
    </location>
</feature>
<dbReference type="Proteomes" id="UP000011761">
    <property type="component" value="Unassembled WGS sequence"/>
</dbReference>
<feature type="compositionally biased region" description="Basic and acidic residues" evidence="1">
    <location>
        <begin position="192"/>
        <end position="244"/>
    </location>
</feature>
<dbReference type="Pfam" id="PF24355">
    <property type="entry name" value="DUF7514"/>
    <property type="match status" value="1"/>
</dbReference>
<feature type="compositionally biased region" description="Polar residues" evidence="1">
    <location>
        <begin position="627"/>
        <end position="638"/>
    </location>
</feature>
<feature type="region of interest" description="Disordered" evidence="1">
    <location>
        <begin position="478"/>
        <end position="757"/>
    </location>
</feature>
<feature type="compositionally biased region" description="Basic and acidic residues" evidence="1">
    <location>
        <begin position="1"/>
        <end position="10"/>
    </location>
</feature>
<evidence type="ECO:0000313" key="3">
    <source>
        <dbReference type="EMBL" id="EMC96645.1"/>
    </source>
</evidence>
<feature type="compositionally biased region" description="Basic and acidic residues" evidence="1">
    <location>
        <begin position="498"/>
        <end position="524"/>
    </location>
</feature>
<dbReference type="GeneID" id="19114796"/>
<feature type="region of interest" description="Disordered" evidence="1">
    <location>
        <begin position="1"/>
        <end position="63"/>
    </location>
</feature>
<dbReference type="RefSeq" id="XP_007676618.1">
    <property type="nucleotide sequence ID" value="XM_007678428.1"/>
</dbReference>
<dbReference type="PANTHER" id="PTHR39611:SF1">
    <property type="entry name" value="HYDROXYPROLINE-RICH GLYCOPROTEIN DZ-HRGP"/>
    <property type="match status" value="1"/>
</dbReference>
<feature type="compositionally biased region" description="Polar residues" evidence="1">
    <location>
        <begin position="139"/>
        <end position="150"/>
    </location>
</feature>
<organism evidence="3 4">
    <name type="scientific">Baudoinia panamericana (strain UAMH 10762)</name>
    <name type="common">Angels' share fungus</name>
    <name type="synonym">Baudoinia compniacensis (strain UAMH 10762)</name>
    <dbReference type="NCBI Taxonomy" id="717646"/>
    <lineage>
        <taxon>Eukaryota</taxon>
        <taxon>Fungi</taxon>
        <taxon>Dikarya</taxon>
        <taxon>Ascomycota</taxon>
        <taxon>Pezizomycotina</taxon>
        <taxon>Dothideomycetes</taxon>
        <taxon>Dothideomycetidae</taxon>
        <taxon>Mycosphaerellales</taxon>
        <taxon>Teratosphaeriaceae</taxon>
        <taxon>Baudoinia</taxon>
    </lineage>
</organism>
<sequence length="757" mass="83114">MSIDKNEMDRSPSPPLPPDPTMRAKAQQPQQHPALPPPDNRRPNTSRSRANSRAAPVLQHPLPVRDAVHDAFDQSTVVQNQLDPELVRQVTEQVTAQVIRNLQTAHFGAATPTASVQPQQKHVAPQPQPQPAALPQSPTLSLSDSIQPRQYTPPSPSKASTTASNLHRSSSPEPEQKPEPVSSDASSTFSRDSARRHPRRPDATASRRGDHGSDDERPPRRDSGSNYSPKHDSPSYRRDSKSSESDYGPTSHPRTRPPRVPSDVPETTSLEKAWQPLFDGGNPTVRLSQFLRGLAMHLVDDYEPKGSLVVTPAKMLRFFNEARAEDEFYPWDTIFGGKMSHRSLSIVYQKLRCQQHLVQTAHHELPSVPALTPAGFECFMTCLIQAHPDNEYERLARAVMNMPISNADNKSERFPKELSRRLLPLQGNLHAEQRLIASFNHEPLIVQLKGAAQMPPPPATSGPPRRGSFVERERKPYAQSSFSNAIDDDDLGPPSVTFERERKPYTAKEGTGKVHERESERENGRPSTSHFKPAPDQQPPPNIRSSRSSAGVPTQATYSSSNGTEPVSIPATRSHRQSNAQGPPPAMLNHMNGGINGSVPKGRRTPPPRSPYVQSEPTNLNGIPPSQYASNLYTSFGANNPRDHFMLDPEEDSPRRNHHRRGTDRAGANGASNDDDTSGGRGYPIPPRPPPSTQTYQDSGFGPPMGSYPRQNGLSSADRRSTWYGPNGSAGTDGYGSFQNGGSGYPGQSTYGMSSQH</sequence>
<gene>
    <name evidence="3" type="ORF">BAUCODRAFT_484509</name>
</gene>
<feature type="compositionally biased region" description="Low complexity" evidence="1">
    <location>
        <begin position="24"/>
        <end position="33"/>
    </location>
</feature>
<evidence type="ECO:0000313" key="4">
    <source>
        <dbReference type="Proteomes" id="UP000011761"/>
    </source>
</evidence>
<dbReference type="KEGG" id="bcom:BAUCODRAFT_484509"/>
<feature type="compositionally biased region" description="Polar residues" evidence="1">
    <location>
        <begin position="543"/>
        <end position="565"/>
    </location>
</feature>
<accession>M2NCM0</accession>
<dbReference type="HOGENOM" id="CLU_021115_1_0_1"/>
<feature type="compositionally biased region" description="Low complexity" evidence="1">
    <location>
        <begin position="157"/>
        <end position="191"/>
    </location>
</feature>
<dbReference type="InterPro" id="IPR055936">
    <property type="entry name" value="DUF7514"/>
</dbReference>
<evidence type="ECO:0000259" key="2">
    <source>
        <dbReference type="Pfam" id="PF24355"/>
    </source>
</evidence>
<protein>
    <recommendedName>
        <fullName evidence="2">DUF7514 domain-containing protein</fullName>
    </recommendedName>
</protein>
<name>M2NCM0_BAUPA</name>
<feature type="compositionally biased region" description="Polar residues" evidence="1">
    <location>
        <begin position="746"/>
        <end position="757"/>
    </location>
</feature>
<feature type="compositionally biased region" description="Polar residues" evidence="1">
    <location>
        <begin position="612"/>
        <end position="621"/>
    </location>
</feature>
<feature type="region of interest" description="Disordered" evidence="1">
    <location>
        <begin position="111"/>
        <end position="267"/>
    </location>
</feature>
<proteinExistence type="predicted"/>
<dbReference type="OMA" id="EYPVEQD"/>